<evidence type="ECO:0000256" key="12">
    <source>
        <dbReference type="ARBA" id="ARBA00023329"/>
    </source>
</evidence>
<dbReference type="SUPFAM" id="SSF52200">
    <property type="entry name" value="Toll/Interleukin receptor TIR domain"/>
    <property type="match status" value="1"/>
</dbReference>
<evidence type="ECO:0000313" key="19">
    <source>
        <dbReference type="Proteomes" id="UP000248481"/>
    </source>
</evidence>
<keyword evidence="9" id="KW-0051">Antiviral defense</keyword>
<comment type="subcellular location">
    <subcellularLocation>
        <location evidence="1 15">Cytoplasm</location>
        <location evidence="1 15">Cytosol</location>
    </subcellularLocation>
    <subcellularLocation>
        <location evidence="15">Cytoplasmic vesicle</location>
        <location evidence="15">Autophagosome</location>
    </subcellularLocation>
    <subcellularLocation>
        <location evidence="15">Mitochondrion</location>
    </subcellularLocation>
</comment>
<dbReference type="AlphaFoldDB" id="A0A8M1MG34"/>
<dbReference type="Gene3D" id="1.25.40.780">
    <property type="match status" value="1"/>
</dbReference>
<evidence type="ECO:0000256" key="4">
    <source>
        <dbReference type="ARBA" id="ARBA00022553"/>
    </source>
</evidence>
<keyword evidence="4" id="KW-0597">Phosphoprotein</keyword>
<dbReference type="InterPro" id="IPR035897">
    <property type="entry name" value="Toll_tir_struct_dom_sf"/>
</dbReference>
<evidence type="ECO:0000256" key="1">
    <source>
        <dbReference type="ARBA" id="ARBA00004514"/>
    </source>
</evidence>
<dbReference type="InterPro" id="IPR040886">
    <property type="entry name" value="TRIF_N"/>
</dbReference>
<feature type="region of interest" description="Disordered" evidence="17">
    <location>
        <begin position="220"/>
        <end position="294"/>
    </location>
</feature>
<evidence type="ECO:0000256" key="11">
    <source>
        <dbReference type="ARBA" id="ARBA00023198"/>
    </source>
</evidence>
<evidence type="ECO:0000256" key="9">
    <source>
        <dbReference type="ARBA" id="ARBA00023118"/>
    </source>
</evidence>
<feature type="coiled-coil region" evidence="16">
    <location>
        <begin position="533"/>
        <end position="563"/>
    </location>
</feature>
<dbReference type="GO" id="GO:0043123">
    <property type="term" value="P:positive regulation of canonical NF-kappaB signal transduction"/>
    <property type="evidence" value="ECO:0007669"/>
    <property type="project" value="UniProtKB-ARBA"/>
</dbReference>
<dbReference type="PROSITE" id="PS50104">
    <property type="entry name" value="TIR"/>
    <property type="match status" value="1"/>
</dbReference>
<dbReference type="Proteomes" id="UP000248481">
    <property type="component" value="Chromosome 1"/>
</dbReference>
<keyword evidence="2 15" id="KW-0963">Cytoplasm</keyword>
<dbReference type="GO" id="GO:0035666">
    <property type="term" value="P:TRIF-dependent toll-like receptor signaling pathway"/>
    <property type="evidence" value="ECO:0007669"/>
    <property type="project" value="InterPro"/>
</dbReference>
<reference evidence="20" key="1">
    <citation type="submission" date="2025-08" db="UniProtKB">
        <authorList>
            <consortium name="RefSeq"/>
        </authorList>
    </citation>
    <scope>IDENTIFICATION</scope>
    <source>
        <tissue evidence="20">Blood</tissue>
    </source>
</reference>
<keyword evidence="19" id="KW-1185">Reference proteome</keyword>
<dbReference type="GO" id="GO:0005776">
    <property type="term" value="C:autophagosome"/>
    <property type="evidence" value="ECO:0007669"/>
    <property type="project" value="UniProtKB-SubCell"/>
</dbReference>
<feature type="domain" description="TIR" evidence="18">
    <location>
        <begin position="387"/>
        <end position="547"/>
    </location>
</feature>
<evidence type="ECO:0000256" key="5">
    <source>
        <dbReference type="ARBA" id="ARBA00022588"/>
    </source>
</evidence>
<dbReference type="GO" id="GO:0005739">
    <property type="term" value="C:mitochondrion"/>
    <property type="evidence" value="ECO:0007669"/>
    <property type="project" value="UniProtKB-SubCell"/>
</dbReference>
<evidence type="ECO:0000256" key="16">
    <source>
        <dbReference type="SAM" id="Coils"/>
    </source>
</evidence>
<feature type="region of interest" description="Disordered" evidence="17">
    <location>
        <begin position="168"/>
        <end position="204"/>
    </location>
</feature>
<evidence type="ECO:0000256" key="10">
    <source>
        <dbReference type="ARBA" id="ARBA00023128"/>
    </source>
</evidence>
<feature type="compositionally biased region" description="Low complexity" evidence="17">
    <location>
        <begin position="361"/>
        <end position="374"/>
    </location>
</feature>
<evidence type="ECO:0000256" key="17">
    <source>
        <dbReference type="SAM" id="MobiDB-lite"/>
    </source>
</evidence>
<dbReference type="InterPro" id="IPR025735">
    <property type="entry name" value="RHIM"/>
</dbReference>
<dbReference type="GO" id="GO:0051607">
    <property type="term" value="P:defense response to virus"/>
    <property type="evidence" value="ECO:0007669"/>
    <property type="project" value="UniProtKB-UniRule"/>
</dbReference>
<dbReference type="Gene3D" id="3.40.50.10140">
    <property type="entry name" value="Toll/interleukin-1 receptor homology (TIR) domain"/>
    <property type="match status" value="1"/>
</dbReference>
<dbReference type="FunFam" id="3.40.50.10140:FF:000024">
    <property type="entry name" value="TIR domain-containing adapter molecule 1"/>
    <property type="match status" value="1"/>
</dbReference>
<comment type="function">
    <text evidence="13 15">Involved in innate immunity against invading pathogens. Adapter used by TLR3, TLR4 (through TICAM2) and TLR5 to mediate NF-kappa-B and interferon-regulatory factor (IRF) activation, and to induce apoptosis. Ligand binding to these receptors results in TRIF recruitment through its TIR domain. Distinct protein-interaction motifs allow recruitment of the effector proteins TBK1, TRAF6 and RIPK1, which in turn, lead to the activation of transcription factors IRF3 and IRF7, NF-kappa-B and FADD respectively. Phosphorylation by TBK1 on the pLxIS motif leads to recruitment and subsequent activation of the transcription factor IRF3 to induce expression of type I interferon and exert a potent immunity against invading pathogens. Component of a multi-helicase-TICAM1 complex that acts as a cytoplasmic sensor of viral double-stranded RNA (dsRNA) and plays a role in the activation of a cascade of antiviral responses including the induction of pro-inflammatory cytokines.</text>
</comment>
<dbReference type="GO" id="GO:0006915">
    <property type="term" value="P:apoptotic process"/>
    <property type="evidence" value="ECO:0007669"/>
    <property type="project" value="UniProtKB-KW"/>
</dbReference>
<keyword evidence="11 15" id="KW-0395">Inflammatory response</keyword>
<evidence type="ECO:0000256" key="6">
    <source>
        <dbReference type="ARBA" id="ARBA00022703"/>
    </source>
</evidence>
<protein>
    <recommendedName>
        <fullName evidence="14 15">TIR domain-containing adapter molecule 1</fullName>
        <shortName evidence="15">TICAM-1</shortName>
    </recommendedName>
</protein>
<dbReference type="Pfam" id="PF17798">
    <property type="entry name" value="TRIF-NTD"/>
    <property type="match status" value="1"/>
</dbReference>
<feature type="compositionally biased region" description="Polar residues" evidence="17">
    <location>
        <begin position="170"/>
        <end position="180"/>
    </location>
</feature>
<dbReference type="GO" id="GO:0006954">
    <property type="term" value="P:inflammatory response"/>
    <property type="evidence" value="ECO:0007669"/>
    <property type="project" value="UniProtKB-KW"/>
</dbReference>
<keyword evidence="3" id="KW-1017">Isopeptide bond</keyword>
<evidence type="ECO:0000256" key="8">
    <source>
        <dbReference type="ARBA" id="ARBA00022859"/>
    </source>
</evidence>
<comment type="domain">
    <text evidence="15">The N-terminal region is essential for activation of the IFNB promoter activity.</text>
</comment>
<name>A0A8M1MG34_NEOSC</name>
<dbReference type="GO" id="GO:0005768">
    <property type="term" value="C:endosome"/>
    <property type="evidence" value="ECO:0007669"/>
    <property type="project" value="TreeGrafter"/>
</dbReference>
<keyword evidence="10 15" id="KW-0496">Mitochondrion</keyword>
<gene>
    <name evidence="20" type="primary">TICAM1</name>
</gene>
<dbReference type="PANTHER" id="PTHR47230">
    <property type="entry name" value="TIR DOMAIN-CONTAINING ADAPTER MOLECULE 1"/>
    <property type="match status" value="1"/>
</dbReference>
<keyword evidence="6 15" id="KW-0053">Apoptosis</keyword>
<evidence type="ECO:0000256" key="15">
    <source>
        <dbReference type="PIRNR" id="PIRNR037744"/>
    </source>
</evidence>
<keyword evidence="16" id="KW-0175">Coiled coil</keyword>
<keyword evidence="7" id="KW-0832">Ubl conjugation</keyword>
<evidence type="ECO:0000256" key="14">
    <source>
        <dbReference type="ARBA" id="ARBA00072692"/>
    </source>
</evidence>
<dbReference type="CTD" id="148022"/>
<feature type="region of interest" description="Disordered" evidence="17">
    <location>
        <begin position="315"/>
        <end position="381"/>
    </location>
</feature>
<feature type="region of interest" description="Disordered" evidence="17">
    <location>
        <begin position="592"/>
        <end position="650"/>
    </location>
</feature>
<dbReference type="FunFam" id="1.25.40.780:FF:000001">
    <property type="entry name" value="TIR domain-containing adapter molecule 1"/>
    <property type="match status" value="1"/>
</dbReference>
<evidence type="ECO:0000256" key="7">
    <source>
        <dbReference type="ARBA" id="ARBA00022843"/>
    </source>
</evidence>
<dbReference type="GO" id="GO:0032481">
    <property type="term" value="P:positive regulation of type I interferon production"/>
    <property type="evidence" value="ECO:0007669"/>
    <property type="project" value="UniProtKB-ARBA"/>
</dbReference>
<feature type="compositionally biased region" description="Low complexity" evidence="17">
    <location>
        <begin position="188"/>
        <end position="201"/>
    </location>
</feature>
<dbReference type="PANTHER" id="PTHR47230:SF1">
    <property type="entry name" value="TIR DOMAIN-CONTAINING ADAPTER MOLECULE 1"/>
    <property type="match status" value="1"/>
</dbReference>
<dbReference type="GO" id="GO:0043330">
    <property type="term" value="P:response to exogenous dsRNA"/>
    <property type="evidence" value="ECO:0007669"/>
    <property type="project" value="UniProtKB-UniRule"/>
</dbReference>
<dbReference type="InterPro" id="IPR000157">
    <property type="entry name" value="TIR_dom"/>
</dbReference>
<evidence type="ECO:0000313" key="20">
    <source>
        <dbReference type="RefSeq" id="XP_044772801.1"/>
    </source>
</evidence>
<keyword evidence="12 15" id="KW-0968">Cytoplasmic vesicle</keyword>
<proteinExistence type="predicted"/>
<keyword evidence="8 15" id="KW-0391">Immunity</keyword>
<feature type="compositionally biased region" description="Pro residues" evidence="17">
    <location>
        <begin position="597"/>
        <end position="648"/>
    </location>
</feature>
<dbReference type="RefSeq" id="XP_044772801.1">
    <property type="nucleotide sequence ID" value="XM_044916866.1"/>
</dbReference>
<evidence type="ECO:0000256" key="2">
    <source>
        <dbReference type="ARBA" id="ARBA00022490"/>
    </source>
</evidence>
<evidence type="ECO:0000256" key="3">
    <source>
        <dbReference type="ARBA" id="ARBA00022499"/>
    </source>
</evidence>
<feature type="compositionally biased region" description="Basic residues" evidence="17">
    <location>
        <begin position="221"/>
        <end position="230"/>
    </location>
</feature>
<dbReference type="GeneID" id="110593848"/>
<comment type="subunit">
    <text evidence="15">Homodimer. Found in a multi-helicase-TICAM1 complex at least composed of DHX36, DDX1, DDX21 and TICAM1.</text>
</comment>
<evidence type="ECO:0000256" key="13">
    <source>
        <dbReference type="ARBA" id="ARBA00058911"/>
    </source>
</evidence>
<dbReference type="GO" id="GO:0007166">
    <property type="term" value="P:cell surface receptor signaling pathway"/>
    <property type="evidence" value="ECO:0007669"/>
    <property type="project" value="UniProtKB-ARBA"/>
</dbReference>
<dbReference type="Pfam" id="PF12721">
    <property type="entry name" value="RHIM"/>
    <property type="match status" value="1"/>
</dbReference>
<organism evidence="19 20">
    <name type="scientific">Neomonachus schauinslandi</name>
    <name type="common">Hawaiian monk seal</name>
    <name type="synonym">Monachus schauinslandi</name>
    <dbReference type="NCBI Taxonomy" id="29088"/>
    <lineage>
        <taxon>Eukaryota</taxon>
        <taxon>Metazoa</taxon>
        <taxon>Chordata</taxon>
        <taxon>Craniata</taxon>
        <taxon>Vertebrata</taxon>
        <taxon>Euteleostomi</taxon>
        <taxon>Mammalia</taxon>
        <taxon>Eutheria</taxon>
        <taxon>Laurasiatheria</taxon>
        <taxon>Carnivora</taxon>
        <taxon>Caniformia</taxon>
        <taxon>Pinnipedia</taxon>
        <taxon>Phocidae</taxon>
        <taxon>Monachinae</taxon>
        <taxon>Monachini</taxon>
        <taxon>Neomonachus</taxon>
    </lineage>
</organism>
<evidence type="ECO:0000259" key="18">
    <source>
        <dbReference type="PROSITE" id="PS50104"/>
    </source>
</evidence>
<sequence>MPMACTGLSLSRAFDILGAAGQDKLLHLKHKLKTLRPGCRGADLLHAMVLLKLGQETEARISLEALKADAVARLVARQWAGMDSAEAPEEPPDLSWAVARVFHLLAEEKLCPATLRDMAYQAALHTFSSRDDHRLAELQGEAQDCCGWGIIGDPGSFQPLHSDLGCLPPSSVSPSGTRSLPQPIEHLSGWSRGRSLRSTGSPASLASNLEISQSPTMPFFSHHHSYHRPSKLCDEPQASPVPEPAPMGCQEPEEVSWPPSEETVSPPSLPNSSAPRLTELVPDASPGQPDSPKALEINTYYPVECTEALAAPKSLSLPSRNTCPDKDQPPLPLPVEDTASQVASSCPPAPSALRTSPPCPSSSTSSSTGLASSSPCPPSPELESEQKFYNFVILHVAADEHIALRVRERLEALGVPDGATFCEDFQVPGRGELRCLQDAIEHSAFTILLLTPNFDCHLGQHQAGHSLMSSLTRPGWQDCVIPFLPLESSQAQLSPHTSSLLIGLVWLDEHSRIFARRVTNTFKPQTLRARKAHWRKEQDVRALQEQRRRLEGEQQQVAALNAAYSAYVQSCLSWQAQMETLRVAFGSHMPLGTQVPPRGPGPLGAPPPFPSWPGHQPPPEPPWPAGSPAAAFPPPPAFPQAGPAPPQSPGLQPLIIHHAQMVQLGLNNHMWNQRGTQAPEDKTQGAE</sequence>
<dbReference type="GO" id="GO:0035591">
    <property type="term" value="F:signaling adaptor activity"/>
    <property type="evidence" value="ECO:0007669"/>
    <property type="project" value="TreeGrafter"/>
</dbReference>
<dbReference type="GO" id="GO:0045087">
    <property type="term" value="P:innate immune response"/>
    <property type="evidence" value="ECO:0007669"/>
    <property type="project" value="UniProtKB-UniRule"/>
</dbReference>
<dbReference type="GO" id="GO:0005829">
    <property type="term" value="C:cytosol"/>
    <property type="evidence" value="ECO:0007669"/>
    <property type="project" value="UniProtKB-SubCell"/>
</dbReference>
<feature type="compositionally biased region" description="Low complexity" evidence="17">
    <location>
        <begin position="255"/>
        <end position="266"/>
    </location>
</feature>
<dbReference type="InterPro" id="IPR046946">
    <property type="entry name" value="TCAM1/2"/>
</dbReference>
<accession>A0A8M1MG34</accession>
<keyword evidence="5 15" id="KW-0399">Innate immunity</keyword>